<accession>M4CDZ9</accession>
<dbReference type="InParanoid" id="M4CDZ9"/>
<dbReference type="OMA" id="IKESWGH"/>
<dbReference type="Proteomes" id="UP000011750">
    <property type="component" value="Chromosome A10"/>
</dbReference>
<evidence type="ECO:0000313" key="2">
    <source>
        <dbReference type="Proteomes" id="UP000011750"/>
    </source>
</evidence>
<dbReference type="Gene3D" id="3.80.10.10">
    <property type="entry name" value="Ribonuclease Inhibitor"/>
    <property type="match status" value="1"/>
</dbReference>
<dbReference type="AlphaFoldDB" id="M4CDZ9"/>
<reference evidence="1" key="3">
    <citation type="submission" date="2023-03" db="UniProtKB">
        <authorList>
            <consortium name="EnsemblPlants"/>
        </authorList>
    </citation>
    <scope>IDENTIFICATION</scope>
    <source>
        <strain evidence="1">cv. Chiifu-401-42</strain>
    </source>
</reference>
<dbReference type="SUPFAM" id="SSF52058">
    <property type="entry name" value="L domain-like"/>
    <property type="match status" value="1"/>
</dbReference>
<evidence type="ECO:0000313" key="1">
    <source>
        <dbReference type="EnsemblPlants" id="Bra002430.1-P"/>
    </source>
</evidence>
<evidence type="ECO:0008006" key="3">
    <source>
        <dbReference type="Google" id="ProtNLM"/>
    </source>
</evidence>
<dbReference type="Gramene" id="Bra002430.1">
    <property type="protein sequence ID" value="Bra002430.1-P"/>
    <property type="gene ID" value="Bra002430"/>
</dbReference>
<dbReference type="InterPro" id="IPR032675">
    <property type="entry name" value="LRR_dom_sf"/>
</dbReference>
<protein>
    <recommendedName>
        <fullName evidence="3">Disease resistance protein</fullName>
    </recommendedName>
</protein>
<proteinExistence type="predicted"/>
<sequence>MLYNKRNSQVQHAKINAGALVSGFQRLNQLRLDIRIDKLPNELQFPSRITSLSLSSCGLSEDPMPVLEKLHSLKIVSLELNAFTGRKIVCSKAGFPKLHTLEFSILDKLRGMDGRRRVHAISLSFGDQ</sequence>
<dbReference type="EnsemblPlants" id="Bra002430.1">
    <property type="protein sequence ID" value="Bra002430.1-P"/>
    <property type="gene ID" value="Bra002430"/>
</dbReference>
<organism evidence="1 2">
    <name type="scientific">Brassica campestris</name>
    <name type="common">Field mustard</name>
    <dbReference type="NCBI Taxonomy" id="3711"/>
    <lineage>
        <taxon>Eukaryota</taxon>
        <taxon>Viridiplantae</taxon>
        <taxon>Streptophyta</taxon>
        <taxon>Embryophyta</taxon>
        <taxon>Tracheophyta</taxon>
        <taxon>Spermatophyta</taxon>
        <taxon>Magnoliopsida</taxon>
        <taxon>eudicotyledons</taxon>
        <taxon>Gunneridae</taxon>
        <taxon>Pentapetalae</taxon>
        <taxon>rosids</taxon>
        <taxon>malvids</taxon>
        <taxon>Brassicales</taxon>
        <taxon>Brassicaceae</taxon>
        <taxon>Brassiceae</taxon>
        <taxon>Brassica</taxon>
    </lineage>
</organism>
<reference evidence="1 2" key="1">
    <citation type="journal article" date="2011" name="Nat. Genet.">
        <title>The genome of the mesopolyploid crop species Brassica rapa.</title>
        <authorList>
            <consortium name="Brassica rapa Genome Sequencing Project Consortium"/>
            <person name="Wang X."/>
            <person name="Wang H."/>
            <person name="Wang J."/>
            <person name="Sun R."/>
            <person name="Wu J."/>
            <person name="Liu S."/>
            <person name="Bai Y."/>
            <person name="Mun J.H."/>
            <person name="Bancroft I."/>
            <person name="Cheng F."/>
            <person name="Huang S."/>
            <person name="Li X."/>
            <person name="Hua W."/>
            <person name="Wang J."/>
            <person name="Wang X."/>
            <person name="Freeling M."/>
            <person name="Pires J.C."/>
            <person name="Paterson A.H."/>
            <person name="Chalhoub B."/>
            <person name="Wang B."/>
            <person name="Hayward A."/>
            <person name="Sharpe A.G."/>
            <person name="Park B.S."/>
            <person name="Weisshaar B."/>
            <person name="Liu B."/>
            <person name="Li B."/>
            <person name="Liu B."/>
            <person name="Tong C."/>
            <person name="Song C."/>
            <person name="Duran C."/>
            <person name="Peng C."/>
            <person name="Geng C."/>
            <person name="Koh C."/>
            <person name="Lin C."/>
            <person name="Edwards D."/>
            <person name="Mu D."/>
            <person name="Shen D."/>
            <person name="Soumpourou E."/>
            <person name="Li F."/>
            <person name="Fraser F."/>
            <person name="Conant G."/>
            <person name="Lassalle G."/>
            <person name="King G.J."/>
            <person name="Bonnema G."/>
            <person name="Tang H."/>
            <person name="Wang H."/>
            <person name="Belcram H."/>
            <person name="Zhou H."/>
            <person name="Hirakawa H."/>
            <person name="Abe H."/>
            <person name="Guo H."/>
            <person name="Wang H."/>
            <person name="Jin H."/>
            <person name="Parkin I.A."/>
            <person name="Batley J."/>
            <person name="Kim J.S."/>
            <person name="Just J."/>
            <person name="Li J."/>
            <person name="Xu J."/>
            <person name="Deng J."/>
            <person name="Kim J.A."/>
            <person name="Li J."/>
            <person name="Yu J."/>
            <person name="Meng J."/>
            <person name="Wang J."/>
            <person name="Min J."/>
            <person name="Poulain J."/>
            <person name="Wang J."/>
            <person name="Hatakeyama K."/>
            <person name="Wu K."/>
            <person name="Wang L."/>
            <person name="Fang L."/>
            <person name="Trick M."/>
            <person name="Links M.G."/>
            <person name="Zhao M."/>
            <person name="Jin M."/>
            <person name="Ramchiary N."/>
            <person name="Drou N."/>
            <person name="Berkman P.J."/>
            <person name="Cai Q."/>
            <person name="Huang Q."/>
            <person name="Li R."/>
            <person name="Tabata S."/>
            <person name="Cheng S."/>
            <person name="Zhang S."/>
            <person name="Zhang S."/>
            <person name="Huang S."/>
            <person name="Sato S."/>
            <person name="Sun S."/>
            <person name="Kwon S.J."/>
            <person name="Choi S.R."/>
            <person name="Lee T.H."/>
            <person name="Fan W."/>
            <person name="Zhao X."/>
            <person name="Tan X."/>
            <person name="Xu X."/>
            <person name="Wang Y."/>
            <person name="Qiu Y."/>
            <person name="Yin Y."/>
            <person name="Li Y."/>
            <person name="Du Y."/>
            <person name="Liao Y."/>
            <person name="Lim Y."/>
            <person name="Narusaka Y."/>
            <person name="Wang Y."/>
            <person name="Wang Z."/>
            <person name="Li Z."/>
            <person name="Wang Z."/>
            <person name="Xiong Z."/>
            <person name="Zhang Z."/>
        </authorList>
    </citation>
    <scope>NUCLEOTIDE SEQUENCE [LARGE SCALE GENOMIC DNA]</scope>
    <source>
        <strain evidence="1 2">cv. Chiifu-401-42</strain>
    </source>
</reference>
<dbReference type="eggNOG" id="KOG4658">
    <property type="taxonomic scope" value="Eukaryota"/>
</dbReference>
<keyword evidence="2" id="KW-1185">Reference proteome</keyword>
<name>M4CDZ9_BRACM</name>
<reference evidence="1 2" key="2">
    <citation type="journal article" date="2018" name="Hortic Res">
        <title>Improved Brassica rapa reference genome by single-molecule sequencing and chromosome conformation capture technologies.</title>
        <authorList>
            <person name="Zhang L."/>
            <person name="Cai X."/>
            <person name="Wu J."/>
            <person name="Liu M."/>
            <person name="Grob S."/>
            <person name="Cheng F."/>
            <person name="Liang J."/>
            <person name="Cai C."/>
            <person name="Liu Z."/>
            <person name="Liu B."/>
            <person name="Wang F."/>
            <person name="Li S."/>
            <person name="Liu F."/>
            <person name="Li X."/>
            <person name="Cheng L."/>
            <person name="Yang W."/>
            <person name="Li M.H."/>
            <person name="Grossniklaus U."/>
            <person name="Zheng H."/>
            <person name="Wang X."/>
        </authorList>
    </citation>
    <scope>NUCLEOTIDE SEQUENCE [LARGE SCALE GENOMIC DNA]</scope>
    <source>
        <strain evidence="1 2">cv. Chiifu-401-42</strain>
    </source>
</reference>
<dbReference type="HOGENOM" id="CLU_1962699_0_0_1"/>